<feature type="non-terminal residue" evidence="1">
    <location>
        <position position="1"/>
    </location>
</feature>
<accession>W2FNW9</accession>
<dbReference type="Pfam" id="PF07247">
    <property type="entry name" value="AATase"/>
    <property type="match status" value="1"/>
</dbReference>
<protein>
    <recommendedName>
        <fullName evidence="2">Condensation domain-containing protein</fullName>
    </recommendedName>
</protein>
<dbReference type="Proteomes" id="UP000053236">
    <property type="component" value="Unassembled WGS sequence"/>
</dbReference>
<dbReference type="SUPFAM" id="SSF52777">
    <property type="entry name" value="CoA-dependent acyltransferases"/>
    <property type="match status" value="1"/>
</dbReference>
<dbReference type="Gene3D" id="3.30.559.10">
    <property type="entry name" value="Chloramphenicol acetyltransferase-like domain"/>
    <property type="match status" value="1"/>
</dbReference>
<sequence length="512" mass="57833">RSSPQTNIKISMVDNLEICHPRQMKLRGFERLVTMVDNVSMKIVHSMLVTGDAKALLRFLPTALMQTFNTHPRMRAVQIEGQDFIAAIQEPLSLDDISNKNLLRVQEFYLPTQENFDNWQKYVEDECNVGFDRYKQLPFFLTVWVDEKAGQARLMLFSDHYMSDGYSGMVVLNDILEHIATLATQTSPTQTQELPLRPSFYDMWLSKKPLLKALYKGVIMMFGKTIFRNEMKKFQPVLPARADQHDFVIPPVSNSSTASFAEGNPTSMRKALMKCKDEGVTFGGAVVCATLLAFYHAARGLQRFDATQPFKLVIELDYNMRRRVPQPVQEDPVGTYVTFANLERLASEGVDLKTTKFWDLARQSKREIDSKVRETMSIAALPIIFDQQINAKTQLSFATALNIRHSQTSDVNLSNVGRYPFAKEYLLSLNNDCDSKKKLLEVKTLHVYNSMPHLGPSAVLWVSSVASFCYSMGHKCEDDSAKALFHAFVAVCESIGNIGADASMADVLGQLE</sequence>
<dbReference type="InterPro" id="IPR052058">
    <property type="entry name" value="Alcohol_O-acetyltransferase"/>
</dbReference>
<evidence type="ECO:0000313" key="1">
    <source>
        <dbReference type="EMBL" id="ETK72374.1"/>
    </source>
</evidence>
<dbReference type="VEuPathDB" id="FungiDB:PPTG_18531"/>
<dbReference type="EMBL" id="KI689604">
    <property type="protein sequence ID" value="ETK72374.1"/>
    <property type="molecule type" value="Genomic_DNA"/>
</dbReference>
<gene>
    <name evidence="1" type="ORF">L915_20525</name>
</gene>
<dbReference type="PANTHER" id="PTHR28037">
    <property type="entry name" value="ALCOHOL O-ACETYLTRANSFERASE 1-RELATED"/>
    <property type="match status" value="1"/>
</dbReference>
<organism evidence="1">
    <name type="scientific">Phytophthora nicotianae</name>
    <name type="common">Potato buckeye rot agent</name>
    <name type="synonym">Phytophthora parasitica</name>
    <dbReference type="NCBI Taxonomy" id="4792"/>
    <lineage>
        <taxon>Eukaryota</taxon>
        <taxon>Sar</taxon>
        <taxon>Stramenopiles</taxon>
        <taxon>Oomycota</taxon>
        <taxon>Peronosporomycetes</taxon>
        <taxon>Peronosporales</taxon>
        <taxon>Peronosporaceae</taxon>
        <taxon>Phytophthora</taxon>
    </lineage>
</organism>
<dbReference type="PANTHER" id="PTHR28037:SF1">
    <property type="entry name" value="ALCOHOL O-ACETYLTRANSFERASE 1-RELATED"/>
    <property type="match status" value="1"/>
</dbReference>
<evidence type="ECO:0008006" key="2">
    <source>
        <dbReference type="Google" id="ProtNLM"/>
    </source>
</evidence>
<dbReference type="AlphaFoldDB" id="W2FNW9"/>
<reference evidence="1" key="1">
    <citation type="submission" date="2013-11" db="EMBL/GenBank/DDBJ databases">
        <title>The Genome Sequence of Phytophthora parasitica CJ02B3.</title>
        <authorList>
            <consortium name="The Broad Institute Genomics Platform"/>
            <person name="Russ C."/>
            <person name="Tyler B."/>
            <person name="Panabieres F."/>
            <person name="Shan W."/>
            <person name="Tripathy S."/>
            <person name="Grunwald N."/>
            <person name="Machado M."/>
            <person name="Johnson C.S."/>
            <person name="Arredondo F."/>
            <person name="Hong C."/>
            <person name="Coffey M."/>
            <person name="Young S.K."/>
            <person name="Zeng Q."/>
            <person name="Gargeya S."/>
            <person name="Fitzgerald M."/>
            <person name="Abouelleil A."/>
            <person name="Alvarado L."/>
            <person name="Chapman S.B."/>
            <person name="Gainer-Dewar J."/>
            <person name="Goldberg J."/>
            <person name="Griggs A."/>
            <person name="Gujja S."/>
            <person name="Hansen M."/>
            <person name="Howarth C."/>
            <person name="Imamovic A."/>
            <person name="Ireland A."/>
            <person name="Larimer J."/>
            <person name="McCowan C."/>
            <person name="Murphy C."/>
            <person name="Pearson M."/>
            <person name="Poon T.W."/>
            <person name="Priest M."/>
            <person name="Roberts A."/>
            <person name="Saif S."/>
            <person name="Shea T."/>
            <person name="Sykes S."/>
            <person name="Wortman J."/>
            <person name="Nusbaum C."/>
            <person name="Birren B."/>
        </authorList>
    </citation>
    <scope>NUCLEOTIDE SEQUENCE [LARGE SCALE GENOMIC DNA]</scope>
    <source>
        <strain evidence="1">CJ02B3</strain>
    </source>
</reference>
<dbReference type="InterPro" id="IPR023213">
    <property type="entry name" value="CAT-like_dom_sf"/>
</dbReference>
<name>W2FNW9_PHYNI</name>
<dbReference type="InterPro" id="IPR010828">
    <property type="entry name" value="Atf2/Sli1-like"/>
</dbReference>
<proteinExistence type="predicted"/>